<gene>
    <name evidence="5" type="ORF">HINF_LOCUS65359</name>
    <name evidence="4" type="ORF">HINF_LOCUS9762</name>
</gene>
<feature type="domain" description="Saposin B-type" evidence="3">
    <location>
        <begin position="12"/>
        <end position="94"/>
    </location>
</feature>
<dbReference type="AlphaFoldDB" id="A0AA86NL04"/>
<dbReference type="PANTHER" id="PTHR11480:SF27">
    <property type="entry name" value="SAPOSIN A"/>
    <property type="match status" value="1"/>
</dbReference>
<evidence type="ECO:0000313" key="4">
    <source>
        <dbReference type="EMBL" id="CAI9922117.1"/>
    </source>
</evidence>
<keyword evidence="2" id="KW-0325">Glycoprotein</keyword>
<dbReference type="PROSITE" id="PS50015">
    <property type="entry name" value="SAP_B"/>
    <property type="match status" value="3"/>
</dbReference>
<accession>A0AA86NL04</accession>
<reference evidence="5 6" key="2">
    <citation type="submission" date="2024-07" db="EMBL/GenBank/DDBJ databases">
        <authorList>
            <person name="Akdeniz Z."/>
        </authorList>
    </citation>
    <scope>NUCLEOTIDE SEQUENCE [LARGE SCALE GENOMIC DNA]</scope>
</reference>
<dbReference type="InterPro" id="IPR008139">
    <property type="entry name" value="SaposinB_dom"/>
</dbReference>
<evidence type="ECO:0000313" key="5">
    <source>
        <dbReference type="EMBL" id="CAL6090540.1"/>
    </source>
</evidence>
<reference evidence="4" key="1">
    <citation type="submission" date="2023-06" db="EMBL/GenBank/DDBJ databases">
        <authorList>
            <person name="Kurt Z."/>
        </authorList>
    </citation>
    <scope>NUCLEOTIDE SEQUENCE</scope>
</reference>
<keyword evidence="1" id="KW-1015">Disulfide bond</keyword>
<dbReference type="PANTHER" id="PTHR11480">
    <property type="entry name" value="SAPOSIN-RELATED"/>
    <property type="match status" value="1"/>
</dbReference>
<evidence type="ECO:0000259" key="3">
    <source>
        <dbReference type="PROSITE" id="PS50015"/>
    </source>
</evidence>
<dbReference type="InterPro" id="IPR011001">
    <property type="entry name" value="Saposin-like"/>
</dbReference>
<sequence length="264" mass="30071">MLILLTQILSKDTFECRACKDGMQVIYDLLSEGAGNDLIHIALEEVCLMFPEGQWRDECDKFIVVEFDSIIKMLEADFPVETLCILMSACDYPLPPINAGCDFCILGFTIMYDIFEFDSETGLNAIEVALDYICFMFPEGETRTTCEQFINQEYDELVHYISHEFSPEAICNLVDACEGPDPVYKTECEFCRIFYQLALDMIDFDASIETIEELLEHICNIFESQATQKVCHIFVDKNYEKIIDALLSNYSTEVACEAFGACIA</sequence>
<evidence type="ECO:0000256" key="1">
    <source>
        <dbReference type="ARBA" id="ARBA00023157"/>
    </source>
</evidence>
<dbReference type="Proteomes" id="UP001642409">
    <property type="component" value="Unassembled WGS sequence"/>
</dbReference>
<keyword evidence="6" id="KW-1185">Reference proteome</keyword>
<dbReference type="EMBL" id="CAXDID020000428">
    <property type="protein sequence ID" value="CAL6090540.1"/>
    <property type="molecule type" value="Genomic_DNA"/>
</dbReference>
<dbReference type="Pfam" id="PF03489">
    <property type="entry name" value="SapB_2"/>
    <property type="match status" value="2"/>
</dbReference>
<dbReference type="InterPro" id="IPR051428">
    <property type="entry name" value="Sphingo_Act-Surfact_Prot"/>
</dbReference>
<dbReference type="SMART" id="SM00741">
    <property type="entry name" value="SapB"/>
    <property type="match status" value="3"/>
</dbReference>
<proteinExistence type="predicted"/>
<dbReference type="InterPro" id="IPR008138">
    <property type="entry name" value="SapB_2"/>
</dbReference>
<comment type="caution">
    <text evidence="4">The sequence shown here is derived from an EMBL/GenBank/DDBJ whole genome shotgun (WGS) entry which is preliminary data.</text>
</comment>
<dbReference type="Gene3D" id="1.10.225.10">
    <property type="entry name" value="Saposin-like"/>
    <property type="match status" value="3"/>
</dbReference>
<feature type="domain" description="Saposin B-type" evidence="3">
    <location>
        <begin position="184"/>
        <end position="264"/>
    </location>
</feature>
<dbReference type="SUPFAM" id="SSF47862">
    <property type="entry name" value="Saposin"/>
    <property type="match status" value="2"/>
</dbReference>
<evidence type="ECO:0000256" key="2">
    <source>
        <dbReference type="ARBA" id="ARBA00023180"/>
    </source>
</evidence>
<dbReference type="EMBL" id="CATOUU010000245">
    <property type="protein sequence ID" value="CAI9922117.1"/>
    <property type="molecule type" value="Genomic_DNA"/>
</dbReference>
<feature type="domain" description="Saposin B-type" evidence="3">
    <location>
        <begin position="97"/>
        <end position="181"/>
    </location>
</feature>
<organism evidence="4">
    <name type="scientific">Hexamita inflata</name>
    <dbReference type="NCBI Taxonomy" id="28002"/>
    <lineage>
        <taxon>Eukaryota</taxon>
        <taxon>Metamonada</taxon>
        <taxon>Diplomonadida</taxon>
        <taxon>Hexamitidae</taxon>
        <taxon>Hexamitinae</taxon>
        <taxon>Hexamita</taxon>
    </lineage>
</organism>
<evidence type="ECO:0000313" key="6">
    <source>
        <dbReference type="Proteomes" id="UP001642409"/>
    </source>
</evidence>
<name>A0AA86NL04_9EUKA</name>
<protein>
    <submittedName>
        <fullName evidence="4">Putative</fullName>
    </submittedName>
    <submittedName>
        <fullName evidence="5">Saposin</fullName>
    </submittedName>
</protein>